<keyword evidence="2" id="KW-1185">Reference proteome</keyword>
<name>A0ABU0T8B2_9ACTN</name>
<evidence type="ECO:0008006" key="3">
    <source>
        <dbReference type="Google" id="ProtNLM"/>
    </source>
</evidence>
<organism evidence="1 2">
    <name type="scientific">Streptomyces umbrinus</name>
    <dbReference type="NCBI Taxonomy" id="67370"/>
    <lineage>
        <taxon>Bacteria</taxon>
        <taxon>Bacillati</taxon>
        <taxon>Actinomycetota</taxon>
        <taxon>Actinomycetes</taxon>
        <taxon>Kitasatosporales</taxon>
        <taxon>Streptomycetaceae</taxon>
        <taxon>Streptomyces</taxon>
        <taxon>Streptomyces phaeochromogenes group</taxon>
    </lineage>
</organism>
<dbReference type="Proteomes" id="UP001230328">
    <property type="component" value="Unassembled WGS sequence"/>
</dbReference>
<comment type="caution">
    <text evidence="1">The sequence shown here is derived from an EMBL/GenBank/DDBJ whole genome shotgun (WGS) entry which is preliminary data.</text>
</comment>
<evidence type="ECO:0000313" key="1">
    <source>
        <dbReference type="EMBL" id="MDQ1032053.1"/>
    </source>
</evidence>
<sequence>MTVCRTAAGSTGSTVSAKRVFKVLAGGSLRWALCAASTSPVPASATTHDRAETSCGTLGAPARGRTWVPGRSSAEGRAVAGFDAETWGVTGAAPSWAAAVFGAKASAPTTQAAEQQTAAREGSPIVILPT</sequence>
<dbReference type="EMBL" id="JAUSZI010000002">
    <property type="protein sequence ID" value="MDQ1032053.1"/>
    <property type="molecule type" value="Genomic_DNA"/>
</dbReference>
<evidence type="ECO:0000313" key="2">
    <source>
        <dbReference type="Proteomes" id="UP001230328"/>
    </source>
</evidence>
<gene>
    <name evidence="1" type="ORF">QF035_009635</name>
</gene>
<protein>
    <recommendedName>
        <fullName evidence="3">Secreted protein</fullName>
    </recommendedName>
</protein>
<accession>A0ABU0T8B2</accession>
<proteinExistence type="predicted"/>
<reference evidence="1 2" key="1">
    <citation type="submission" date="2023-07" db="EMBL/GenBank/DDBJ databases">
        <title>Comparative genomics of wheat-associated soil bacteria to identify genetic determinants of phenazine resistance.</title>
        <authorList>
            <person name="Mouncey N."/>
        </authorList>
    </citation>
    <scope>NUCLEOTIDE SEQUENCE [LARGE SCALE GENOMIC DNA]</scope>
    <source>
        <strain evidence="1 2">V2I4</strain>
    </source>
</reference>